<organism evidence="1 2">
    <name type="scientific">Potamilus streckersoni</name>
    <dbReference type="NCBI Taxonomy" id="2493646"/>
    <lineage>
        <taxon>Eukaryota</taxon>
        <taxon>Metazoa</taxon>
        <taxon>Spiralia</taxon>
        <taxon>Lophotrochozoa</taxon>
        <taxon>Mollusca</taxon>
        <taxon>Bivalvia</taxon>
        <taxon>Autobranchia</taxon>
        <taxon>Heteroconchia</taxon>
        <taxon>Palaeoheterodonta</taxon>
        <taxon>Unionida</taxon>
        <taxon>Unionoidea</taxon>
        <taxon>Unionidae</taxon>
        <taxon>Ambleminae</taxon>
        <taxon>Lampsilini</taxon>
        <taxon>Potamilus</taxon>
    </lineage>
</organism>
<reference evidence="1" key="3">
    <citation type="submission" date="2023-05" db="EMBL/GenBank/DDBJ databases">
        <authorList>
            <person name="Smith C.H."/>
        </authorList>
    </citation>
    <scope>NUCLEOTIDE SEQUENCE</scope>
    <source>
        <strain evidence="1">CHS0354</strain>
        <tissue evidence="1">Mantle</tissue>
    </source>
</reference>
<comment type="caution">
    <text evidence="1">The sequence shown here is derived from an EMBL/GenBank/DDBJ whole genome shotgun (WGS) entry which is preliminary data.</text>
</comment>
<reference evidence="1" key="1">
    <citation type="journal article" date="2021" name="Genome Biol. Evol.">
        <title>A High-Quality Reference Genome for a Parasitic Bivalve with Doubly Uniparental Inheritance (Bivalvia: Unionida).</title>
        <authorList>
            <person name="Smith C.H."/>
        </authorList>
    </citation>
    <scope>NUCLEOTIDE SEQUENCE</scope>
    <source>
        <strain evidence="1">CHS0354</strain>
    </source>
</reference>
<keyword evidence="2" id="KW-1185">Reference proteome</keyword>
<dbReference type="Proteomes" id="UP001195483">
    <property type="component" value="Unassembled WGS sequence"/>
</dbReference>
<evidence type="ECO:0000313" key="1">
    <source>
        <dbReference type="EMBL" id="KAK3603189.1"/>
    </source>
</evidence>
<protein>
    <submittedName>
        <fullName evidence="1">Uncharacterized protein</fullName>
    </submittedName>
</protein>
<name>A0AAE0T3N3_9BIVA</name>
<sequence>MANAQLAQAAQHCSKSRGIFNANRRLVLSLLEKQSLETQGRNLALLFSIDIEEEVPIDFDKVTHSPRLFHKT</sequence>
<evidence type="ECO:0000313" key="2">
    <source>
        <dbReference type="Proteomes" id="UP001195483"/>
    </source>
</evidence>
<reference evidence="1" key="2">
    <citation type="journal article" date="2021" name="Genome Biol. Evol.">
        <title>Developing a high-quality reference genome for a parasitic bivalve with doubly uniparental inheritance (Bivalvia: Unionida).</title>
        <authorList>
            <person name="Smith C.H."/>
        </authorList>
    </citation>
    <scope>NUCLEOTIDE SEQUENCE</scope>
    <source>
        <strain evidence="1">CHS0354</strain>
        <tissue evidence="1">Mantle</tissue>
    </source>
</reference>
<proteinExistence type="predicted"/>
<gene>
    <name evidence="1" type="ORF">CHS0354_036111</name>
</gene>
<accession>A0AAE0T3N3</accession>
<dbReference type="EMBL" id="JAEAOA010002119">
    <property type="protein sequence ID" value="KAK3603189.1"/>
    <property type="molecule type" value="Genomic_DNA"/>
</dbReference>
<dbReference type="AlphaFoldDB" id="A0AAE0T3N3"/>